<gene>
    <name evidence="2" type="ORF">QYT958_LOCUS41696</name>
</gene>
<comment type="caution">
    <text evidence="2">The sequence shown here is derived from an EMBL/GenBank/DDBJ whole genome shotgun (WGS) entry which is preliminary data.</text>
</comment>
<evidence type="ECO:0000313" key="3">
    <source>
        <dbReference type="Proteomes" id="UP000663848"/>
    </source>
</evidence>
<proteinExistence type="predicted"/>
<protein>
    <submittedName>
        <fullName evidence="2">Uncharacterized protein</fullName>
    </submittedName>
</protein>
<evidence type="ECO:0000313" key="2">
    <source>
        <dbReference type="EMBL" id="CAF5045426.1"/>
    </source>
</evidence>
<feature type="non-terminal residue" evidence="2">
    <location>
        <position position="81"/>
    </location>
</feature>
<name>A0A822CKG5_9BILA</name>
<feature type="compositionally biased region" description="Polar residues" evidence="1">
    <location>
        <begin position="1"/>
        <end position="36"/>
    </location>
</feature>
<accession>A0A822CKG5</accession>
<evidence type="ECO:0000256" key="1">
    <source>
        <dbReference type="SAM" id="MobiDB-lite"/>
    </source>
</evidence>
<reference evidence="2" key="1">
    <citation type="submission" date="2021-02" db="EMBL/GenBank/DDBJ databases">
        <authorList>
            <person name="Nowell W R."/>
        </authorList>
    </citation>
    <scope>NUCLEOTIDE SEQUENCE</scope>
</reference>
<feature type="compositionally biased region" description="Polar residues" evidence="1">
    <location>
        <begin position="60"/>
        <end position="81"/>
    </location>
</feature>
<feature type="non-terminal residue" evidence="2">
    <location>
        <position position="1"/>
    </location>
</feature>
<dbReference type="Proteomes" id="UP000663848">
    <property type="component" value="Unassembled WGS sequence"/>
</dbReference>
<organism evidence="2 3">
    <name type="scientific">Rotaria socialis</name>
    <dbReference type="NCBI Taxonomy" id="392032"/>
    <lineage>
        <taxon>Eukaryota</taxon>
        <taxon>Metazoa</taxon>
        <taxon>Spiralia</taxon>
        <taxon>Gnathifera</taxon>
        <taxon>Rotifera</taxon>
        <taxon>Eurotatoria</taxon>
        <taxon>Bdelloidea</taxon>
        <taxon>Philodinida</taxon>
        <taxon>Philodinidae</taxon>
        <taxon>Rotaria</taxon>
    </lineage>
</organism>
<dbReference type="AlphaFoldDB" id="A0A822CKG5"/>
<sequence length="81" mass="8411">VHPSLISNAPTAFSEYPQTNSTPTISQPVGPSQSHRVQVMSPPPNFSSAANDPPTLPIQIPSSSNTGPPTASLPQLTNLLP</sequence>
<dbReference type="EMBL" id="CAJOBR010048676">
    <property type="protein sequence ID" value="CAF5045426.1"/>
    <property type="molecule type" value="Genomic_DNA"/>
</dbReference>
<feature type="region of interest" description="Disordered" evidence="1">
    <location>
        <begin position="1"/>
        <end position="81"/>
    </location>
</feature>